<dbReference type="Proteomes" id="UP000325122">
    <property type="component" value="Unassembled WGS sequence"/>
</dbReference>
<comment type="caution">
    <text evidence="5">The sequence shown here is derived from an EMBL/GenBank/DDBJ whole genome shotgun (WGS) entry which is preliminary data.</text>
</comment>
<dbReference type="InterPro" id="IPR002347">
    <property type="entry name" value="SDR_fam"/>
</dbReference>
<evidence type="ECO:0000256" key="1">
    <source>
        <dbReference type="ARBA" id="ARBA00006484"/>
    </source>
</evidence>
<feature type="domain" description="Ketoreductase" evidence="4">
    <location>
        <begin position="10"/>
        <end position="196"/>
    </location>
</feature>
<comment type="similarity">
    <text evidence="1 3">Belongs to the short-chain dehydrogenases/reductases (SDR) family.</text>
</comment>
<dbReference type="SMART" id="SM00822">
    <property type="entry name" value="PKS_KR"/>
    <property type="match status" value="1"/>
</dbReference>
<dbReference type="PRINTS" id="PR00080">
    <property type="entry name" value="SDRFAMILY"/>
</dbReference>
<evidence type="ECO:0000313" key="6">
    <source>
        <dbReference type="Proteomes" id="UP000325122"/>
    </source>
</evidence>
<evidence type="ECO:0000259" key="4">
    <source>
        <dbReference type="SMART" id="SM00822"/>
    </source>
</evidence>
<sequence>MTQSRPLEGRVALVTGASRGIGYSVALALAEAGAHVIATARTQGGLEELDDAIRAGGGSATLVPMDLASADGIEKLAEAVGQRWGKLDILIANAGALGSLTPAAQIPSKVWNEVLAVNLIAPGRLIRAFEALLKASDAGRAVFTTSGVGARRAPAYWAAYAASKAGLEALVMSWSRELADTPVRVNLLNPGRVRTRMRAKAVPGEDPQSLPHPDEIAGDFITLCLPGETRHGQVVQAGTAVSEG</sequence>
<dbReference type="GO" id="GO:0016020">
    <property type="term" value="C:membrane"/>
    <property type="evidence" value="ECO:0007669"/>
    <property type="project" value="TreeGrafter"/>
</dbReference>
<dbReference type="GO" id="GO:0016491">
    <property type="term" value="F:oxidoreductase activity"/>
    <property type="evidence" value="ECO:0007669"/>
    <property type="project" value="UniProtKB-KW"/>
</dbReference>
<protein>
    <submittedName>
        <fullName evidence="5">SDR family NAD(P)-dependent oxidoreductase</fullName>
    </submittedName>
</protein>
<dbReference type="EMBL" id="VWOJ01000001">
    <property type="protein sequence ID" value="KAA5805155.1"/>
    <property type="molecule type" value="Genomic_DNA"/>
</dbReference>
<dbReference type="PANTHER" id="PTHR44196">
    <property type="entry name" value="DEHYDROGENASE/REDUCTASE SDR FAMILY MEMBER 7B"/>
    <property type="match status" value="1"/>
</dbReference>
<dbReference type="CDD" id="cd05233">
    <property type="entry name" value="SDR_c"/>
    <property type="match status" value="1"/>
</dbReference>
<evidence type="ECO:0000313" key="5">
    <source>
        <dbReference type="EMBL" id="KAA5805155.1"/>
    </source>
</evidence>
<dbReference type="PRINTS" id="PR00081">
    <property type="entry name" value="GDHRDH"/>
</dbReference>
<dbReference type="AlphaFoldDB" id="A0A5M6ZML3"/>
<dbReference type="InterPro" id="IPR036291">
    <property type="entry name" value="NAD(P)-bd_dom_sf"/>
</dbReference>
<dbReference type="Pfam" id="PF00106">
    <property type="entry name" value="adh_short"/>
    <property type="match status" value="1"/>
</dbReference>
<dbReference type="SUPFAM" id="SSF51735">
    <property type="entry name" value="NAD(P)-binding Rossmann-fold domains"/>
    <property type="match status" value="1"/>
</dbReference>
<proteinExistence type="inferred from homology"/>
<dbReference type="RefSeq" id="WP_150022186.1">
    <property type="nucleotide sequence ID" value="NZ_VWOJ01000001.1"/>
</dbReference>
<accession>A0A5M6ZML3</accession>
<keyword evidence="2" id="KW-0560">Oxidoreductase</keyword>
<dbReference type="Gene3D" id="3.40.50.720">
    <property type="entry name" value="NAD(P)-binding Rossmann-like Domain"/>
    <property type="match status" value="1"/>
</dbReference>
<evidence type="ECO:0000256" key="3">
    <source>
        <dbReference type="RuleBase" id="RU000363"/>
    </source>
</evidence>
<dbReference type="InterPro" id="IPR057326">
    <property type="entry name" value="KR_dom"/>
</dbReference>
<reference evidence="5 6" key="1">
    <citation type="submission" date="2019-09" db="EMBL/GenBank/DDBJ databases">
        <authorList>
            <person name="Kevbrin V."/>
            <person name="Grouzdev D.S."/>
        </authorList>
    </citation>
    <scope>NUCLEOTIDE SEQUENCE [LARGE SCALE GENOMIC DNA]</scope>
    <source>
        <strain evidence="5 6">G-192</strain>
    </source>
</reference>
<dbReference type="PANTHER" id="PTHR44196:SF4">
    <property type="entry name" value="SHORT CHAIN DEHYDROGENASE"/>
    <property type="match status" value="1"/>
</dbReference>
<gene>
    <name evidence="5" type="ORF">F1654_03990</name>
</gene>
<evidence type="ECO:0000256" key="2">
    <source>
        <dbReference type="ARBA" id="ARBA00023002"/>
    </source>
</evidence>
<keyword evidence="6" id="KW-1185">Reference proteome</keyword>
<name>A0A5M6ZML3_9PROT</name>
<organism evidence="5 6">
    <name type="scientific">Alkalicaulis satelles</name>
    <dbReference type="NCBI Taxonomy" id="2609175"/>
    <lineage>
        <taxon>Bacteria</taxon>
        <taxon>Pseudomonadati</taxon>
        <taxon>Pseudomonadota</taxon>
        <taxon>Alphaproteobacteria</taxon>
        <taxon>Maricaulales</taxon>
        <taxon>Maricaulaceae</taxon>
        <taxon>Alkalicaulis</taxon>
    </lineage>
</organism>